<gene>
    <name evidence="2" type="ORF">RRG08_003503</name>
</gene>
<keyword evidence="3" id="KW-1185">Reference proteome</keyword>
<sequence length="83" mass="9774">MVSGRFARILLWHWSLTKWTTGQCETRHCGQWLSRVQFGINQVGRFEASRTHSFIKEDDFCDGLRLTFEPVMLSFSTKTRSIF</sequence>
<evidence type="ECO:0008006" key="4">
    <source>
        <dbReference type="Google" id="ProtNLM"/>
    </source>
</evidence>
<feature type="chain" id="PRO_5042097379" description="Secreted protein" evidence="1">
    <location>
        <begin position="23"/>
        <end position="83"/>
    </location>
</feature>
<evidence type="ECO:0000313" key="2">
    <source>
        <dbReference type="EMBL" id="KAK3734596.1"/>
    </source>
</evidence>
<evidence type="ECO:0000313" key="3">
    <source>
        <dbReference type="Proteomes" id="UP001283361"/>
    </source>
</evidence>
<dbReference type="AlphaFoldDB" id="A0AAE0Y6I5"/>
<feature type="signal peptide" evidence="1">
    <location>
        <begin position="1"/>
        <end position="22"/>
    </location>
</feature>
<dbReference type="Proteomes" id="UP001283361">
    <property type="component" value="Unassembled WGS sequence"/>
</dbReference>
<proteinExistence type="predicted"/>
<protein>
    <recommendedName>
        <fullName evidence="4">Secreted protein</fullName>
    </recommendedName>
</protein>
<reference evidence="2" key="1">
    <citation type="journal article" date="2023" name="G3 (Bethesda)">
        <title>A reference genome for the long-term kleptoplast-retaining sea slug Elysia crispata morphotype clarki.</title>
        <authorList>
            <person name="Eastman K.E."/>
            <person name="Pendleton A.L."/>
            <person name="Shaikh M.A."/>
            <person name="Suttiyut T."/>
            <person name="Ogas R."/>
            <person name="Tomko P."/>
            <person name="Gavelis G."/>
            <person name="Widhalm J.R."/>
            <person name="Wisecaver J.H."/>
        </authorList>
    </citation>
    <scope>NUCLEOTIDE SEQUENCE</scope>
    <source>
        <strain evidence="2">ECLA1</strain>
    </source>
</reference>
<organism evidence="2 3">
    <name type="scientific">Elysia crispata</name>
    <name type="common">lettuce slug</name>
    <dbReference type="NCBI Taxonomy" id="231223"/>
    <lineage>
        <taxon>Eukaryota</taxon>
        <taxon>Metazoa</taxon>
        <taxon>Spiralia</taxon>
        <taxon>Lophotrochozoa</taxon>
        <taxon>Mollusca</taxon>
        <taxon>Gastropoda</taxon>
        <taxon>Heterobranchia</taxon>
        <taxon>Euthyneura</taxon>
        <taxon>Panpulmonata</taxon>
        <taxon>Sacoglossa</taxon>
        <taxon>Placobranchoidea</taxon>
        <taxon>Plakobranchidae</taxon>
        <taxon>Elysia</taxon>
    </lineage>
</organism>
<evidence type="ECO:0000256" key="1">
    <source>
        <dbReference type="SAM" id="SignalP"/>
    </source>
</evidence>
<comment type="caution">
    <text evidence="2">The sequence shown here is derived from an EMBL/GenBank/DDBJ whole genome shotgun (WGS) entry which is preliminary data.</text>
</comment>
<accession>A0AAE0Y6I5</accession>
<dbReference type="EMBL" id="JAWDGP010006844">
    <property type="protein sequence ID" value="KAK3734596.1"/>
    <property type="molecule type" value="Genomic_DNA"/>
</dbReference>
<name>A0AAE0Y6I5_9GAST</name>
<keyword evidence="1" id="KW-0732">Signal</keyword>